<dbReference type="AlphaFoldDB" id="A0AAD2H4M0"/>
<accession>A0AAD2H4M0</accession>
<evidence type="ECO:0008006" key="3">
    <source>
        <dbReference type="Google" id="ProtNLM"/>
    </source>
</evidence>
<protein>
    <recommendedName>
        <fullName evidence="3">Tc1-like transposase DDE domain-containing protein</fullName>
    </recommendedName>
</protein>
<reference evidence="1" key="1">
    <citation type="submission" date="2023-11" db="EMBL/GenBank/DDBJ databases">
        <authorList>
            <person name="De Vega J J."/>
            <person name="De Vega J J."/>
        </authorList>
    </citation>
    <scope>NUCLEOTIDE SEQUENCE</scope>
</reference>
<dbReference type="Gene3D" id="3.30.420.10">
    <property type="entry name" value="Ribonuclease H-like superfamily/Ribonuclease H"/>
    <property type="match status" value="1"/>
</dbReference>
<dbReference type="PANTHER" id="PTHR35871">
    <property type="entry name" value="EXPRESSED PROTEIN"/>
    <property type="match status" value="1"/>
</dbReference>
<comment type="caution">
    <text evidence="1">The sequence shown here is derived from an EMBL/GenBank/DDBJ whole genome shotgun (WGS) entry which is preliminary data.</text>
</comment>
<dbReference type="EMBL" id="CAVNYO010000146">
    <property type="protein sequence ID" value="CAK5269368.1"/>
    <property type="molecule type" value="Genomic_DNA"/>
</dbReference>
<name>A0AAD2H4M0_9AGAR</name>
<sequence>MVQEVVEDAGHLCLLLPKFHCELNFIEYFWGAVKKYLRNNCDYTFNTLKTNMPLALASVSISTIRKWEQRMVCWMDAYRKGMETQQAQLEVRKFSSRSYKSH</sequence>
<evidence type="ECO:0000313" key="2">
    <source>
        <dbReference type="Proteomes" id="UP001295794"/>
    </source>
</evidence>
<dbReference type="Proteomes" id="UP001295794">
    <property type="component" value="Unassembled WGS sequence"/>
</dbReference>
<dbReference type="GO" id="GO:0003676">
    <property type="term" value="F:nucleic acid binding"/>
    <property type="evidence" value="ECO:0007669"/>
    <property type="project" value="InterPro"/>
</dbReference>
<organism evidence="1 2">
    <name type="scientific">Mycena citricolor</name>
    <dbReference type="NCBI Taxonomy" id="2018698"/>
    <lineage>
        <taxon>Eukaryota</taxon>
        <taxon>Fungi</taxon>
        <taxon>Dikarya</taxon>
        <taxon>Basidiomycota</taxon>
        <taxon>Agaricomycotina</taxon>
        <taxon>Agaricomycetes</taxon>
        <taxon>Agaricomycetidae</taxon>
        <taxon>Agaricales</taxon>
        <taxon>Marasmiineae</taxon>
        <taxon>Mycenaceae</taxon>
        <taxon>Mycena</taxon>
    </lineage>
</organism>
<evidence type="ECO:0000313" key="1">
    <source>
        <dbReference type="EMBL" id="CAK5269368.1"/>
    </source>
</evidence>
<keyword evidence="2" id="KW-1185">Reference proteome</keyword>
<dbReference type="PANTHER" id="PTHR35871:SF1">
    <property type="entry name" value="CXC1-LIKE CYSTEINE CLUSTER ASSOCIATED WITH KDZ TRANSPOSASES DOMAIN-CONTAINING PROTEIN"/>
    <property type="match status" value="1"/>
</dbReference>
<dbReference type="InterPro" id="IPR036397">
    <property type="entry name" value="RNaseH_sf"/>
</dbReference>
<proteinExistence type="predicted"/>
<gene>
    <name evidence="1" type="ORF">MYCIT1_LOCUS13027</name>
</gene>